<dbReference type="Pfam" id="PF13443">
    <property type="entry name" value="HTH_26"/>
    <property type="match status" value="1"/>
</dbReference>
<dbReference type="RefSeq" id="WP_226385309.1">
    <property type="nucleotide sequence ID" value="NZ_JADCKA010000007.1"/>
</dbReference>
<reference evidence="2 3" key="1">
    <citation type="submission" date="2020-10" db="EMBL/GenBank/DDBJ databases">
        <title>ChiBAC.</title>
        <authorList>
            <person name="Zenner C."/>
            <person name="Hitch T.C.A."/>
            <person name="Clavel T."/>
        </authorList>
    </citation>
    <scope>NUCLEOTIDE SEQUENCE [LARGE SCALE GENOMIC DNA]</scope>
    <source>
        <strain evidence="2 3">DSM 108706</strain>
    </source>
</reference>
<comment type="caution">
    <text evidence="2">The sequence shown here is derived from an EMBL/GenBank/DDBJ whole genome shotgun (WGS) entry which is preliminary data.</text>
</comment>
<protein>
    <submittedName>
        <fullName evidence="2">Helix-turn-helix transcriptional regulator</fullName>
    </submittedName>
</protein>
<organism evidence="2 3">
    <name type="scientific">Gallibacter intestinalis</name>
    <dbReference type="NCBI Taxonomy" id="2779356"/>
    <lineage>
        <taxon>Bacteria</taxon>
        <taxon>Bacillati</taxon>
        <taxon>Bacillota</taxon>
        <taxon>Clostridia</taxon>
        <taxon>Eubacteriales</taxon>
        <taxon>Eubacteriaceae</taxon>
        <taxon>Gallibacter</taxon>
    </lineage>
</organism>
<evidence type="ECO:0000313" key="2">
    <source>
        <dbReference type="EMBL" id="MBE5035661.1"/>
    </source>
</evidence>
<accession>A0ABR9QXP9</accession>
<dbReference type="CDD" id="cd00093">
    <property type="entry name" value="HTH_XRE"/>
    <property type="match status" value="1"/>
</dbReference>
<dbReference type="EMBL" id="JADCKA010000007">
    <property type="protein sequence ID" value="MBE5035661.1"/>
    <property type="molecule type" value="Genomic_DNA"/>
</dbReference>
<dbReference type="InterPro" id="IPR010982">
    <property type="entry name" value="Lambda_DNA-bd_dom_sf"/>
</dbReference>
<evidence type="ECO:0000313" key="3">
    <source>
        <dbReference type="Proteomes" id="UP001516588"/>
    </source>
</evidence>
<dbReference type="InterPro" id="IPR001387">
    <property type="entry name" value="Cro/C1-type_HTH"/>
</dbReference>
<sequence length="193" mass="22443">MNLNTLLEEHNITKYRLSKDGSIPYSTIADICCGKTKIEKCSAETIYKISKVLNCTMEDLIKDAFITESEYRTSFSVFKSNVCHAVKDLGDIEFLIRVLENDEITKLYKKEWYPETLYLLAMVDYLSRINNIPLCNKYDNIRCYQLDEIVYPESVLLKAQIRNDNTILEQYKENSIPEFLSHNIVEGNVRDAV</sequence>
<feature type="domain" description="HTH cro/C1-type" evidence="1">
    <location>
        <begin position="42"/>
        <end position="60"/>
    </location>
</feature>
<evidence type="ECO:0000259" key="1">
    <source>
        <dbReference type="PROSITE" id="PS50943"/>
    </source>
</evidence>
<name>A0ABR9QXP9_9FIRM</name>
<dbReference type="SUPFAM" id="SSF47413">
    <property type="entry name" value="lambda repressor-like DNA-binding domains"/>
    <property type="match status" value="1"/>
</dbReference>
<keyword evidence="3" id="KW-1185">Reference proteome</keyword>
<dbReference type="Proteomes" id="UP001516588">
    <property type="component" value="Unassembled WGS sequence"/>
</dbReference>
<dbReference type="Gene3D" id="1.10.260.40">
    <property type="entry name" value="lambda repressor-like DNA-binding domains"/>
    <property type="match status" value="1"/>
</dbReference>
<proteinExistence type="predicted"/>
<dbReference type="PROSITE" id="PS50943">
    <property type="entry name" value="HTH_CROC1"/>
    <property type="match status" value="1"/>
</dbReference>
<gene>
    <name evidence="2" type="ORF">INF20_05120</name>
</gene>
<dbReference type="SMART" id="SM00530">
    <property type="entry name" value="HTH_XRE"/>
    <property type="match status" value="1"/>
</dbReference>